<evidence type="ECO:0000313" key="2">
    <source>
        <dbReference type="Proteomes" id="UP000614350"/>
    </source>
</evidence>
<comment type="caution">
    <text evidence="1">The sequence shown here is derived from an EMBL/GenBank/DDBJ whole genome shotgun (WGS) entry which is preliminary data.</text>
</comment>
<gene>
    <name evidence="1" type="ORF">HZH66_013874</name>
</gene>
<dbReference type="AlphaFoldDB" id="A0A834MQK6"/>
<protein>
    <recommendedName>
        <fullName evidence="3">Ig-like domain-containing protein</fullName>
    </recommendedName>
</protein>
<dbReference type="Proteomes" id="UP000614350">
    <property type="component" value="Unassembled WGS sequence"/>
</dbReference>
<evidence type="ECO:0000313" key="1">
    <source>
        <dbReference type="EMBL" id="KAF7381480.1"/>
    </source>
</evidence>
<reference evidence="1" key="1">
    <citation type="journal article" date="2020" name="G3 (Bethesda)">
        <title>High-Quality Assemblies for Three Invasive Social Wasps from the &lt;i&gt;Vespula&lt;/i&gt; Genus.</title>
        <authorList>
            <person name="Harrop T.W.R."/>
            <person name="Guhlin J."/>
            <person name="McLaughlin G.M."/>
            <person name="Permina E."/>
            <person name="Stockwell P."/>
            <person name="Gilligan J."/>
            <person name="Le Lec M.F."/>
            <person name="Gruber M.A.M."/>
            <person name="Quinn O."/>
            <person name="Lovegrove M."/>
            <person name="Duncan E.J."/>
            <person name="Remnant E.J."/>
            <person name="Van Eeckhoven J."/>
            <person name="Graham B."/>
            <person name="Knapp R.A."/>
            <person name="Langford K.W."/>
            <person name="Kronenberg Z."/>
            <person name="Press M.O."/>
            <person name="Eacker S.M."/>
            <person name="Wilson-Rankin E.E."/>
            <person name="Purcell J."/>
            <person name="Lester P.J."/>
            <person name="Dearden P.K."/>
        </authorList>
    </citation>
    <scope>NUCLEOTIDE SEQUENCE</scope>
    <source>
        <strain evidence="1">Marl-1</strain>
    </source>
</reference>
<organism evidence="1 2">
    <name type="scientific">Vespula vulgaris</name>
    <name type="common">Yellow jacket</name>
    <name type="synonym">Wasp</name>
    <dbReference type="NCBI Taxonomy" id="7454"/>
    <lineage>
        <taxon>Eukaryota</taxon>
        <taxon>Metazoa</taxon>
        <taxon>Ecdysozoa</taxon>
        <taxon>Arthropoda</taxon>
        <taxon>Hexapoda</taxon>
        <taxon>Insecta</taxon>
        <taxon>Pterygota</taxon>
        <taxon>Neoptera</taxon>
        <taxon>Endopterygota</taxon>
        <taxon>Hymenoptera</taxon>
        <taxon>Apocrita</taxon>
        <taxon>Aculeata</taxon>
        <taxon>Vespoidea</taxon>
        <taxon>Vespidae</taxon>
        <taxon>Vespinae</taxon>
        <taxon>Vespula</taxon>
    </lineage>
</organism>
<accession>A0A834MQK6</accession>
<proteinExistence type="predicted"/>
<keyword evidence="2" id="KW-1185">Reference proteome</keyword>
<dbReference type="EMBL" id="JACSEA010000020">
    <property type="protein sequence ID" value="KAF7381480.1"/>
    <property type="molecule type" value="Genomic_DNA"/>
</dbReference>
<evidence type="ECO:0008006" key="3">
    <source>
        <dbReference type="Google" id="ProtNLM"/>
    </source>
</evidence>
<name>A0A834MQK6_VESVU</name>
<sequence length="174" mass="19785">MISNPGPTPRLFPDGLTKIKDVHIENLRKVQCSSMATLPLDFRTGNELFYQGIETYGIPCINRVYFLLIKRVSIDLCDSRRTRYKCDNIATSFIVFQARFKKIHLYTTSEPVTEITGGPDLFINKDSTINLTCLVRYAPEPPSTIIWSHNRQASVSCAGIMESKACCVLRRPRH</sequence>